<feature type="compositionally biased region" description="Pro residues" evidence="8">
    <location>
        <begin position="346"/>
        <end position="369"/>
    </location>
</feature>
<feature type="compositionally biased region" description="Pro residues" evidence="8">
    <location>
        <begin position="202"/>
        <end position="251"/>
    </location>
</feature>
<dbReference type="PRINTS" id="PR01217">
    <property type="entry name" value="PRICHEXTENSN"/>
</dbReference>
<feature type="domain" description="Chaplin" evidence="10">
    <location>
        <begin position="44"/>
        <end position="84"/>
    </location>
</feature>
<gene>
    <name evidence="11" type="ORF">WDV06_34580</name>
</gene>
<evidence type="ECO:0000256" key="6">
    <source>
        <dbReference type="ARBA" id="ARBA00023087"/>
    </source>
</evidence>
<keyword evidence="2" id="KW-0134">Cell wall</keyword>
<evidence type="ECO:0000256" key="3">
    <source>
        <dbReference type="ARBA" id="ARBA00022525"/>
    </source>
</evidence>
<evidence type="ECO:0000256" key="9">
    <source>
        <dbReference type="SAM" id="SignalP"/>
    </source>
</evidence>
<evidence type="ECO:0000256" key="8">
    <source>
        <dbReference type="SAM" id="MobiDB-lite"/>
    </source>
</evidence>
<feature type="chain" id="PRO_5046834751" evidence="9">
    <location>
        <begin position="34"/>
        <end position="409"/>
    </location>
</feature>
<dbReference type="EMBL" id="JBBDHD010000192">
    <property type="protein sequence ID" value="MFH7600186.1"/>
    <property type="molecule type" value="Genomic_DNA"/>
</dbReference>
<dbReference type="Proteomes" id="UP001610631">
    <property type="component" value="Unassembled WGS sequence"/>
</dbReference>
<feature type="compositionally biased region" description="Low complexity" evidence="8">
    <location>
        <begin position="252"/>
        <end position="265"/>
    </location>
</feature>
<evidence type="ECO:0000313" key="11">
    <source>
        <dbReference type="EMBL" id="MFH7600186.1"/>
    </source>
</evidence>
<evidence type="ECO:0000256" key="4">
    <source>
        <dbReference type="ARBA" id="ARBA00022729"/>
    </source>
</evidence>
<evidence type="ECO:0000256" key="1">
    <source>
        <dbReference type="ARBA" id="ARBA00004191"/>
    </source>
</evidence>
<comment type="caution">
    <text evidence="11">The sequence shown here is derived from an EMBL/GenBank/DDBJ whole genome shotgun (WGS) entry which is preliminary data.</text>
</comment>
<sequence length="409" mass="41180">MRQVLSRQVLGKGVLTAAAASSLLSIATGAAYAHPGAMAEASHSPGVLSGNSVSVPITFSPNVCGNSVDGGAALNPSMGNTCATSTGSDTGHHDYERYLSPENAEAFERYLEEHPGGRHALPGQRREDEGGYGEHGGEAPRTQGPRHAAPRPEEARPEAPRHASTPRHEDAYGGPGEEDRGPRGGEEECDDHPPAPHAQHPAPHPAPPAPAPHHPQPKPQPKPAPQPRPAPAPAPPAAQPAPVPAPAPAPAPHAEAPVPPQEHAQTLPAPVEEQPHTLPAPVPAPQAQPAPAPAPVPGPPAQELPAPRPPHGSQPERPLPAPVPVPDVVRPADQPPAAPAGDLPVHLPPAPAPAPVPAAAPPVTLPAPAPAQAGPQLAATGAGELGAMAALASALVLGGAILYRRSSGA</sequence>
<feature type="signal peptide" evidence="9">
    <location>
        <begin position="1"/>
        <end position="33"/>
    </location>
</feature>
<keyword evidence="12" id="KW-1185">Reference proteome</keyword>
<keyword evidence="5" id="KW-0130">Cell adhesion</keyword>
<dbReference type="Pfam" id="PF03777">
    <property type="entry name" value="ChpA-C"/>
    <property type="match status" value="1"/>
</dbReference>
<proteinExistence type="predicted"/>
<keyword evidence="4 9" id="KW-0732">Signal</keyword>
<feature type="region of interest" description="Disordered" evidence="8">
    <location>
        <begin position="114"/>
        <end position="376"/>
    </location>
</feature>
<dbReference type="PROSITE" id="PS51884">
    <property type="entry name" value="CHAPLIN"/>
    <property type="match status" value="1"/>
</dbReference>
<feature type="compositionally biased region" description="Basic and acidic residues" evidence="8">
    <location>
        <begin position="150"/>
        <end position="194"/>
    </location>
</feature>
<evidence type="ECO:0000256" key="7">
    <source>
        <dbReference type="PROSITE-ProRule" id="PRU01232"/>
    </source>
</evidence>
<organism evidence="11 12">
    <name type="scientific">Streptomyces racemochromogenes</name>
    <dbReference type="NCBI Taxonomy" id="67353"/>
    <lineage>
        <taxon>Bacteria</taxon>
        <taxon>Bacillati</taxon>
        <taxon>Actinomycetota</taxon>
        <taxon>Actinomycetes</taxon>
        <taxon>Kitasatosporales</taxon>
        <taxon>Streptomycetaceae</taxon>
        <taxon>Streptomyces</taxon>
    </lineage>
</organism>
<evidence type="ECO:0000259" key="10">
    <source>
        <dbReference type="PROSITE" id="PS51884"/>
    </source>
</evidence>
<evidence type="ECO:0000256" key="2">
    <source>
        <dbReference type="ARBA" id="ARBA00022512"/>
    </source>
</evidence>
<feature type="compositionally biased region" description="Pro residues" evidence="8">
    <location>
        <begin position="278"/>
        <end position="325"/>
    </location>
</feature>
<keyword evidence="3" id="KW-0964">Secreted</keyword>
<accession>A0ABW7PP37</accession>
<evidence type="ECO:0000256" key="5">
    <source>
        <dbReference type="ARBA" id="ARBA00022889"/>
    </source>
</evidence>
<reference evidence="11 12" key="1">
    <citation type="submission" date="2024-03" db="EMBL/GenBank/DDBJ databases">
        <title>Whole genome sequencing of Streptomyces racemochromogenes, to identify antimicrobial biosynthetic gene clusters.</title>
        <authorList>
            <person name="Suryawanshi P."/>
            <person name="Krishnaraj P.U."/>
            <person name="Arun Y.P."/>
            <person name="Suryawanshi M.P."/>
            <person name="Rakshit O."/>
        </authorList>
    </citation>
    <scope>NUCLEOTIDE SEQUENCE [LARGE SCALE GENOMIC DNA]</scope>
    <source>
        <strain evidence="11 12">AUDT626</strain>
    </source>
</reference>
<dbReference type="RefSeq" id="WP_395513787.1">
    <property type="nucleotide sequence ID" value="NZ_JBBDHD010000192.1"/>
</dbReference>
<name>A0ABW7PP37_9ACTN</name>
<evidence type="ECO:0000313" key="12">
    <source>
        <dbReference type="Proteomes" id="UP001610631"/>
    </source>
</evidence>
<comment type="subcellular location">
    <subcellularLocation>
        <location evidence="1">Secreted</location>
        <location evidence="1">Cell wall</location>
    </subcellularLocation>
</comment>
<keyword evidence="6 7" id="KW-0034">Amyloid</keyword>
<dbReference type="InterPro" id="IPR005528">
    <property type="entry name" value="ChpA-H"/>
</dbReference>
<protein>
    <submittedName>
        <fullName evidence="11">Chaplin</fullName>
    </submittedName>
</protein>